<evidence type="ECO:0000256" key="6">
    <source>
        <dbReference type="SAM" id="MobiDB-lite"/>
    </source>
</evidence>
<sequence length="780" mass="85840">MSSPRPRNINIKGKGKESDAPQSQGDVAGSFSSSPAFAQATQMLSEMPSSFKSQSGFASLSIGGAGHTPEEGMLAPGPHHQALTPSIADSTNHSAAEATALLTQEEAARRLKLHLVTRPASGVYEGIEAKGAETESSILSDDKGKQPSSEFARSRRSRKSARPDTYVEDEDDKGNEGDVNEDDGYYDNDGQQDVDNSESVTVDPLTLPSGDVTHQLYKWQEQADESMSVRGLNRARSFSAIEPSVIQSDSEWDIPFMHNQIVQPGGFRRHFMRERAWREGRPPPNMLTSNFVDFIGLYGHFAGGHYPSDEDDDIVEIDEEEALYYQGSVQQQNYGSIPGSRDGVHRRRRRTRHSALSGEEGDGRHSRTKSQDRSSHATASAKKAFFLLIKSFVGTGVLFLPRAFYNGGLGFSSLLLVSVGAIALHCMLLLVECYHKYSGSYGDLGYKLYGEPMRQAILASIVISQLGFCCAYTIFVATNMRDLWNSITDCKYNISIVSWVLIQQLAYVPMAMVRKIKNFSLMALVADVFIVLGLGYLFYHDFAIIARDGPAPDVKQFNYEKFPLFIGTAVFSFEGIGLIIPVVDGMKHPEKFARVLLLTLLVCGVIFISAGAFSYLAFGSKVETVILLNLPSNGWTSSVQFVYSLAILFSVPLQLFPAIRILEAGIFVHSGKGNPIVKWQKNAFRFGLAMMVAGVAIFGAKKLDLFVSLIGSFACVPLSFIYPSMLHYKGLATTTWTRLKDIILAVFGTLVMIYVTMLTVRSWASGDEELFDRCDIPPTP</sequence>
<comment type="caution">
    <text evidence="9">The sequence shown here is derived from an EMBL/GenBank/DDBJ whole genome shotgun (WGS) entry which is preliminary data.</text>
</comment>
<keyword evidence="10" id="KW-1185">Reference proteome</keyword>
<feature type="compositionally biased region" description="Basic residues" evidence="6">
    <location>
        <begin position="344"/>
        <end position="353"/>
    </location>
</feature>
<comment type="similarity">
    <text evidence="2">Belongs to the amino acid/polyamine transporter 2 family.</text>
</comment>
<dbReference type="PANTHER" id="PTHR22950">
    <property type="entry name" value="AMINO ACID TRANSPORTER"/>
    <property type="match status" value="1"/>
</dbReference>
<organism evidence="9 10">
    <name type="scientific">Mycoemilia scoparia</name>
    <dbReference type="NCBI Taxonomy" id="417184"/>
    <lineage>
        <taxon>Eukaryota</taxon>
        <taxon>Fungi</taxon>
        <taxon>Fungi incertae sedis</taxon>
        <taxon>Zoopagomycota</taxon>
        <taxon>Kickxellomycotina</taxon>
        <taxon>Kickxellomycetes</taxon>
        <taxon>Kickxellales</taxon>
        <taxon>Kickxellaceae</taxon>
        <taxon>Mycoemilia</taxon>
    </lineage>
</organism>
<feature type="transmembrane region" description="Helical" evidence="7">
    <location>
        <begin position="456"/>
        <end position="480"/>
    </location>
</feature>
<protein>
    <recommendedName>
        <fullName evidence="8">Amino acid transporter transmembrane domain-containing protein</fullName>
    </recommendedName>
</protein>
<accession>A0A9W8A256</accession>
<feature type="transmembrane region" description="Helical" evidence="7">
    <location>
        <begin position="742"/>
        <end position="763"/>
    </location>
</feature>
<feature type="compositionally biased region" description="Polar residues" evidence="6">
    <location>
        <begin position="83"/>
        <end position="94"/>
    </location>
</feature>
<feature type="region of interest" description="Disordered" evidence="6">
    <location>
        <begin position="332"/>
        <end position="375"/>
    </location>
</feature>
<feature type="transmembrane region" description="Helical" evidence="7">
    <location>
        <begin position="562"/>
        <end position="583"/>
    </location>
</feature>
<evidence type="ECO:0000256" key="4">
    <source>
        <dbReference type="ARBA" id="ARBA00022989"/>
    </source>
</evidence>
<dbReference type="GO" id="GO:0005774">
    <property type="term" value="C:vacuolar membrane"/>
    <property type="evidence" value="ECO:0007669"/>
    <property type="project" value="TreeGrafter"/>
</dbReference>
<feature type="transmembrane region" description="Helical" evidence="7">
    <location>
        <begin position="384"/>
        <end position="405"/>
    </location>
</feature>
<evidence type="ECO:0000313" key="10">
    <source>
        <dbReference type="Proteomes" id="UP001150538"/>
    </source>
</evidence>
<evidence type="ECO:0000256" key="5">
    <source>
        <dbReference type="ARBA" id="ARBA00023136"/>
    </source>
</evidence>
<evidence type="ECO:0000256" key="2">
    <source>
        <dbReference type="ARBA" id="ARBA00008066"/>
    </source>
</evidence>
<feature type="transmembrane region" description="Helical" evidence="7">
    <location>
        <begin position="519"/>
        <end position="539"/>
    </location>
</feature>
<comment type="subcellular location">
    <subcellularLocation>
        <location evidence="1">Membrane</location>
        <topology evidence="1">Multi-pass membrane protein</topology>
    </subcellularLocation>
</comment>
<name>A0A9W8A256_9FUNG</name>
<reference evidence="9" key="1">
    <citation type="submission" date="2022-07" db="EMBL/GenBank/DDBJ databases">
        <title>Phylogenomic reconstructions and comparative analyses of Kickxellomycotina fungi.</title>
        <authorList>
            <person name="Reynolds N.K."/>
            <person name="Stajich J.E."/>
            <person name="Barry K."/>
            <person name="Grigoriev I.V."/>
            <person name="Crous P."/>
            <person name="Smith M.E."/>
        </authorList>
    </citation>
    <scope>NUCLEOTIDE SEQUENCE</scope>
    <source>
        <strain evidence="9">NBRC 100468</strain>
    </source>
</reference>
<gene>
    <name evidence="9" type="ORF">H4219_000651</name>
</gene>
<dbReference type="PANTHER" id="PTHR22950:SF666">
    <property type="entry name" value="VACUOLAR AMINO ACID TRANSPORTER 4"/>
    <property type="match status" value="1"/>
</dbReference>
<feature type="transmembrane region" description="Helical" evidence="7">
    <location>
        <begin position="411"/>
        <end position="435"/>
    </location>
</feature>
<feature type="transmembrane region" description="Helical" evidence="7">
    <location>
        <begin position="683"/>
        <end position="699"/>
    </location>
</feature>
<evidence type="ECO:0000259" key="8">
    <source>
        <dbReference type="Pfam" id="PF01490"/>
    </source>
</evidence>
<evidence type="ECO:0000256" key="7">
    <source>
        <dbReference type="SAM" id="Phobius"/>
    </source>
</evidence>
<feature type="region of interest" description="Disordered" evidence="6">
    <location>
        <begin position="132"/>
        <end position="207"/>
    </location>
</feature>
<feature type="region of interest" description="Disordered" evidence="6">
    <location>
        <begin position="1"/>
        <end position="101"/>
    </location>
</feature>
<feature type="transmembrane region" description="Helical" evidence="7">
    <location>
        <begin position="595"/>
        <end position="618"/>
    </location>
</feature>
<evidence type="ECO:0000256" key="1">
    <source>
        <dbReference type="ARBA" id="ARBA00004141"/>
    </source>
</evidence>
<dbReference type="OrthoDB" id="1684102at2759"/>
<feature type="transmembrane region" description="Helical" evidence="7">
    <location>
        <begin position="638"/>
        <end position="662"/>
    </location>
</feature>
<feature type="compositionally biased region" description="Polar residues" evidence="6">
    <location>
        <begin position="20"/>
        <end position="58"/>
    </location>
</feature>
<proteinExistence type="inferred from homology"/>
<evidence type="ECO:0000313" key="9">
    <source>
        <dbReference type="EMBL" id="KAJ1921335.1"/>
    </source>
</evidence>
<keyword evidence="3 7" id="KW-0812">Transmembrane</keyword>
<feature type="transmembrane region" description="Helical" evidence="7">
    <location>
        <begin position="705"/>
        <end position="722"/>
    </location>
</feature>
<dbReference type="Proteomes" id="UP001150538">
    <property type="component" value="Unassembled WGS sequence"/>
</dbReference>
<feature type="domain" description="Amino acid transporter transmembrane" evidence="8">
    <location>
        <begin position="378"/>
        <end position="759"/>
    </location>
</feature>
<evidence type="ECO:0000256" key="3">
    <source>
        <dbReference type="ARBA" id="ARBA00022692"/>
    </source>
</evidence>
<keyword evidence="4 7" id="KW-1133">Transmembrane helix</keyword>
<dbReference type="Pfam" id="PF01490">
    <property type="entry name" value="Aa_trans"/>
    <property type="match status" value="1"/>
</dbReference>
<dbReference type="InterPro" id="IPR013057">
    <property type="entry name" value="AA_transpt_TM"/>
</dbReference>
<keyword evidence="5 7" id="KW-0472">Membrane</keyword>
<dbReference type="EMBL" id="JANBPU010000005">
    <property type="protein sequence ID" value="KAJ1921335.1"/>
    <property type="molecule type" value="Genomic_DNA"/>
</dbReference>
<feature type="compositionally biased region" description="Acidic residues" evidence="6">
    <location>
        <begin position="166"/>
        <end position="196"/>
    </location>
</feature>
<dbReference type="AlphaFoldDB" id="A0A9W8A256"/>
<dbReference type="GO" id="GO:0015179">
    <property type="term" value="F:L-amino acid transmembrane transporter activity"/>
    <property type="evidence" value="ECO:0007669"/>
    <property type="project" value="TreeGrafter"/>
</dbReference>
<feature type="compositionally biased region" description="Basic and acidic residues" evidence="6">
    <location>
        <begin position="361"/>
        <end position="375"/>
    </location>
</feature>